<comment type="caution">
    <text evidence="2">The sequence shown here is derived from an EMBL/GenBank/DDBJ whole genome shotgun (WGS) entry which is preliminary data.</text>
</comment>
<reference evidence="2 3" key="1">
    <citation type="submission" date="2018-01" db="EMBL/GenBank/DDBJ databases">
        <title>Genomic Encyclopedia of Type Strains, Phase I: the one thousand microbial genomes (KMG-I) project.</title>
        <authorList>
            <person name="Goeker M."/>
        </authorList>
    </citation>
    <scope>NUCLEOTIDE SEQUENCE [LARGE SCALE GENOMIC DNA]</scope>
    <source>
        <strain evidence="2 3">DSM 17960</strain>
    </source>
</reference>
<dbReference type="RefSeq" id="WP_103726571.1">
    <property type="nucleotide sequence ID" value="NZ_PQNY01000012.1"/>
</dbReference>
<accession>A0A2S4N6C9</accession>
<evidence type="ECO:0000256" key="1">
    <source>
        <dbReference type="SAM" id="Phobius"/>
    </source>
</evidence>
<keyword evidence="1" id="KW-0472">Membrane</keyword>
<feature type="transmembrane region" description="Helical" evidence="1">
    <location>
        <begin position="35"/>
        <end position="55"/>
    </location>
</feature>
<proteinExistence type="predicted"/>
<dbReference type="EMBL" id="PQNY01000012">
    <property type="protein sequence ID" value="POS01256.1"/>
    <property type="molecule type" value="Genomic_DNA"/>
</dbReference>
<dbReference type="AlphaFoldDB" id="A0A2S4N6C9"/>
<dbReference type="Proteomes" id="UP000237056">
    <property type="component" value="Unassembled WGS sequence"/>
</dbReference>
<sequence length="66" mass="7143">MKIFTTILLVLAIALIVFNITLIDFKNPTEGNSLVAIIGAAASICAVLILLIFRLSKKVVEQSKNN</sequence>
<keyword evidence="1" id="KW-1133">Transmembrane helix</keyword>
<dbReference type="OrthoDB" id="1453319at2"/>
<keyword evidence="3" id="KW-1185">Reference proteome</keyword>
<evidence type="ECO:0000313" key="2">
    <source>
        <dbReference type="EMBL" id="POS01256.1"/>
    </source>
</evidence>
<gene>
    <name evidence="2" type="ORF">Q361_11259</name>
</gene>
<evidence type="ECO:0000313" key="3">
    <source>
        <dbReference type="Proteomes" id="UP000237056"/>
    </source>
</evidence>
<organism evidence="2 3">
    <name type="scientific">Flavobacterium croceum DSM 17960</name>
    <dbReference type="NCBI Taxonomy" id="1121886"/>
    <lineage>
        <taxon>Bacteria</taxon>
        <taxon>Pseudomonadati</taxon>
        <taxon>Bacteroidota</taxon>
        <taxon>Flavobacteriia</taxon>
        <taxon>Flavobacteriales</taxon>
        <taxon>Flavobacteriaceae</taxon>
        <taxon>Flavobacterium</taxon>
    </lineage>
</organism>
<protein>
    <submittedName>
        <fullName evidence="2">Uncharacterized protein</fullName>
    </submittedName>
</protein>
<keyword evidence="1" id="KW-0812">Transmembrane</keyword>
<name>A0A2S4N6C9_9FLAO</name>